<comment type="caution">
    <text evidence="11">The sequence shown here is derived from an EMBL/GenBank/DDBJ whole genome shotgun (WGS) entry which is preliminary data.</text>
</comment>
<dbReference type="Gene3D" id="1.10.287.80">
    <property type="entry name" value="ATP synthase, gamma subunit, helix hairpin domain"/>
    <property type="match status" value="1"/>
</dbReference>
<dbReference type="PRINTS" id="PR00126">
    <property type="entry name" value="ATPASEGAMMA"/>
</dbReference>
<dbReference type="PANTHER" id="PTHR11693">
    <property type="entry name" value="ATP SYNTHASE GAMMA CHAIN"/>
    <property type="match status" value="1"/>
</dbReference>
<proteinExistence type="inferred from homology"/>
<evidence type="ECO:0000256" key="8">
    <source>
        <dbReference type="ARBA" id="ARBA00023196"/>
    </source>
</evidence>
<evidence type="ECO:0000256" key="10">
    <source>
        <dbReference type="HAMAP-Rule" id="MF_00815"/>
    </source>
</evidence>
<dbReference type="CDD" id="cd12151">
    <property type="entry name" value="F1-ATPase_gamma"/>
    <property type="match status" value="1"/>
</dbReference>
<name>A0A0D8HGX7_9ACTN</name>
<dbReference type="PATRIC" id="fig|1280514.3.peg.2479"/>
<dbReference type="STRING" id="1280514.AXFE_18830"/>
<keyword evidence="10" id="KW-1003">Cell membrane</keyword>
<dbReference type="GO" id="GO:0005524">
    <property type="term" value="F:ATP binding"/>
    <property type="evidence" value="ECO:0007669"/>
    <property type="project" value="UniProtKB-UniRule"/>
</dbReference>
<evidence type="ECO:0000256" key="1">
    <source>
        <dbReference type="ARBA" id="ARBA00003456"/>
    </source>
</evidence>
<accession>A0A0D8HGX7</accession>
<dbReference type="OrthoDB" id="9812769at2"/>
<comment type="subcellular location">
    <subcellularLocation>
        <location evidence="10">Cell membrane</location>
        <topology evidence="10">Peripheral membrane protein</topology>
    </subcellularLocation>
    <subcellularLocation>
        <location evidence="2">Membrane</location>
        <topology evidence="2">Peripheral membrane protein</topology>
    </subcellularLocation>
</comment>
<evidence type="ECO:0000256" key="7">
    <source>
        <dbReference type="ARBA" id="ARBA00023136"/>
    </source>
</evidence>
<dbReference type="RefSeq" id="WP_082058615.1">
    <property type="nucleotide sequence ID" value="NZ_JXYS01000060.1"/>
</dbReference>
<keyword evidence="4 10" id="KW-0813">Transport</keyword>
<keyword evidence="9 10" id="KW-0066">ATP synthesis</keyword>
<dbReference type="PANTHER" id="PTHR11693:SF22">
    <property type="entry name" value="ATP SYNTHASE SUBUNIT GAMMA, MITOCHONDRIAL"/>
    <property type="match status" value="1"/>
</dbReference>
<dbReference type="InterPro" id="IPR000131">
    <property type="entry name" value="ATP_synth_F1_gsu"/>
</dbReference>
<dbReference type="EMBL" id="JXYS01000060">
    <property type="protein sequence ID" value="KJF17250.1"/>
    <property type="molecule type" value="Genomic_DNA"/>
</dbReference>
<protein>
    <recommendedName>
        <fullName evidence="10">ATP synthase gamma chain</fullName>
    </recommendedName>
    <alternativeName>
        <fullName evidence="10">ATP synthase F1 sector gamma subunit</fullName>
    </alternativeName>
    <alternativeName>
        <fullName evidence="10">F-ATPase gamma subunit</fullName>
    </alternativeName>
</protein>
<gene>
    <name evidence="10 11" type="primary">atpG</name>
    <name evidence="11" type="ORF">AXFE_18830</name>
</gene>
<dbReference type="Gene3D" id="3.40.1380.10">
    <property type="match status" value="1"/>
</dbReference>
<keyword evidence="7 10" id="KW-0472">Membrane</keyword>
<evidence type="ECO:0000256" key="4">
    <source>
        <dbReference type="ARBA" id="ARBA00022448"/>
    </source>
</evidence>
<dbReference type="GO" id="GO:0005886">
    <property type="term" value="C:plasma membrane"/>
    <property type="evidence" value="ECO:0007669"/>
    <property type="project" value="UniProtKB-SubCell"/>
</dbReference>
<evidence type="ECO:0000256" key="3">
    <source>
        <dbReference type="ARBA" id="ARBA00007681"/>
    </source>
</evidence>
<organism evidence="11 12">
    <name type="scientific">Acidithrix ferrooxidans</name>
    <dbReference type="NCBI Taxonomy" id="1280514"/>
    <lineage>
        <taxon>Bacteria</taxon>
        <taxon>Bacillati</taxon>
        <taxon>Actinomycetota</taxon>
        <taxon>Acidimicrobiia</taxon>
        <taxon>Acidimicrobiales</taxon>
        <taxon>Acidimicrobiaceae</taxon>
        <taxon>Acidithrix</taxon>
    </lineage>
</organism>
<dbReference type="InterPro" id="IPR035968">
    <property type="entry name" value="ATP_synth_F1_ATPase_gsu"/>
</dbReference>
<evidence type="ECO:0000313" key="12">
    <source>
        <dbReference type="Proteomes" id="UP000032360"/>
    </source>
</evidence>
<evidence type="ECO:0000256" key="6">
    <source>
        <dbReference type="ARBA" id="ARBA00023065"/>
    </source>
</evidence>
<dbReference type="AlphaFoldDB" id="A0A0D8HGX7"/>
<dbReference type="Pfam" id="PF00231">
    <property type="entry name" value="ATP-synt"/>
    <property type="match status" value="1"/>
</dbReference>
<sequence length="302" mass="32889">MAGGQERILRRRIKSVQATKKITKAMELIAASRIVKAMGRINDARPYFVSMSSVIEQFASSAGLPKSKYLGDPKVGARGLLVVTSDRGLCGSFNSAPLRFVERKLLSAKGAGEQYRILCVGKKGINFFGYRNIDLDLALLGVSERPTYEHARTVAKAVLDLFDSGAVTSVDIVTTRFYSAGSQKMEVIPLLPIDPATLVASGGGDSSLSFEVEPAPEEIIDPLMALFIEEKIFAYLLEASASEYAYKQRAMKSATENAEELVKKYTRIMNRARQDAITTEIMEIVGGAEALRSSDSEALDVD</sequence>
<dbReference type="GO" id="GO:0045259">
    <property type="term" value="C:proton-transporting ATP synthase complex"/>
    <property type="evidence" value="ECO:0007669"/>
    <property type="project" value="UniProtKB-KW"/>
</dbReference>
<comment type="similarity">
    <text evidence="3 10">Belongs to the ATPase gamma chain family.</text>
</comment>
<dbReference type="PROSITE" id="PS00153">
    <property type="entry name" value="ATPASE_GAMMA"/>
    <property type="match status" value="1"/>
</dbReference>
<evidence type="ECO:0000256" key="2">
    <source>
        <dbReference type="ARBA" id="ARBA00004170"/>
    </source>
</evidence>
<keyword evidence="8 10" id="KW-0139">CF(1)</keyword>
<keyword evidence="6 10" id="KW-0406">Ion transport</keyword>
<dbReference type="SUPFAM" id="SSF52943">
    <property type="entry name" value="ATP synthase (F1-ATPase), gamma subunit"/>
    <property type="match status" value="1"/>
</dbReference>
<comment type="subunit">
    <text evidence="10">F-type ATPases have 2 components, CF(1) - the catalytic core - and CF(0) - the membrane proton channel. CF(1) has five subunits: alpha(3), beta(3), gamma(1), delta(1), epsilon(1). CF(0) has three main subunits: a, b and c.</text>
</comment>
<evidence type="ECO:0000256" key="9">
    <source>
        <dbReference type="ARBA" id="ARBA00023310"/>
    </source>
</evidence>
<reference evidence="11 12" key="1">
    <citation type="submission" date="2015-01" db="EMBL/GenBank/DDBJ databases">
        <title>Draft genome of the acidophilic iron oxidizer Acidithrix ferrooxidans strain Py-F3.</title>
        <authorList>
            <person name="Poehlein A."/>
            <person name="Eisen S."/>
            <person name="Schloemann M."/>
            <person name="Johnson B.D."/>
            <person name="Daniel R."/>
            <person name="Muehling M."/>
        </authorList>
    </citation>
    <scope>NUCLEOTIDE SEQUENCE [LARGE SCALE GENOMIC DNA]</scope>
    <source>
        <strain evidence="11 12">Py-F3</strain>
    </source>
</reference>
<evidence type="ECO:0000313" key="11">
    <source>
        <dbReference type="EMBL" id="KJF17250.1"/>
    </source>
</evidence>
<comment type="function">
    <text evidence="1 10">Produces ATP from ADP in the presence of a proton gradient across the membrane. The gamma chain is believed to be important in regulating ATPase activity and the flow of protons through the CF(0) complex.</text>
</comment>
<dbReference type="NCBIfam" id="TIGR01146">
    <property type="entry name" value="ATPsyn_F1gamma"/>
    <property type="match status" value="1"/>
</dbReference>
<dbReference type="Proteomes" id="UP000032360">
    <property type="component" value="Unassembled WGS sequence"/>
</dbReference>
<keyword evidence="12" id="KW-1185">Reference proteome</keyword>
<evidence type="ECO:0000256" key="5">
    <source>
        <dbReference type="ARBA" id="ARBA00022781"/>
    </source>
</evidence>
<dbReference type="HAMAP" id="MF_00815">
    <property type="entry name" value="ATP_synth_gamma_bact"/>
    <property type="match status" value="1"/>
</dbReference>
<keyword evidence="5 10" id="KW-0375">Hydrogen ion transport</keyword>
<dbReference type="GO" id="GO:0046933">
    <property type="term" value="F:proton-transporting ATP synthase activity, rotational mechanism"/>
    <property type="evidence" value="ECO:0007669"/>
    <property type="project" value="UniProtKB-UniRule"/>
</dbReference>
<dbReference type="GO" id="GO:0042777">
    <property type="term" value="P:proton motive force-driven plasma membrane ATP synthesis"/>
    <property type="evidence" value="ECO:0007669"/>
    <property type="project" value="UniProtKB-UniRule"/>
</dbReference>
<dbReference type="InterPro" id="IPR023632">
    <property type="entry name" value="ATP_synth_F1_gsu_CS"/>
</dbReference>